<feature type="region of interest" description="Disordered" evidence="1">
    <location>
        <begin position="37"/>
        <end position="82"/>
    </location>
</feature>
<feature type="compositionally biased region" description="Polar residues" evidence="1">
    <location>
        <begin position="163"/>
        <end position="176"/>
    </location>
</feature>
<keyword evidence="5" id="KW-1185">Reference proteome</keyword>
<dbReference type="STRING" id="741276.A0A2S5BGT6"/>
<sequence>MTTAPRAACVFKASLQARIAPQSAAVSARSTLIVPPPRASRLCAPRPRSSHLSPAARPRPFSTAASNTPPTAATGTAPGGKQSRRSLVLLSTALVSTGLVAGIALALVAPRPQIVSLIFPLPTPHPHPAHSEEGKLHTKDIERGLHQLELVKQLKQETVPLASLSQSEADSTSAGSALTAEAGKGLAPTSDAATPLAKKYTVSRPYAATVPGPHSLSAYTLRGPGKFAVPPLVFTTADKKESILVLHVGSGLCGHEGVVHGGLLATVLDEALGRTALLNLPTNIGVTATLNLKYKKPTFADQYLIVRTELKEQKGRKAFVRGRVENVDGETLVEAEALFVEPRMAQFLSNSSVREALK</sequence>
<keyword evidence="2" id="KW-1133">Transmembrane helix</keyword>
<feature type="domain" description="Thioesterase" evidence="3">
    <location>
        <begin position="257"/>
        <end position="331"/>
    </location>
</feature>
<feature type="transmembrane region" description="Helical" evidence="2">
    <location>
        <begin position="87"/>
        <end position="109"/>
    </location>
</feature>
<name>A0A2S5BGT6_9BASI</name>
<dbReference type="Gene3D" id="3.10.129.10">
    <property type="entry name" value="Hotdog Thioesterase"/>
    <property type="match status" value="1"/>
</dbReference>
<evidence type="ECO:0000256" key="2">
    <source>
        <dbReference type="SAM" id="Phobius"/>
    </source>
</evidence>
<accession>A0A2S5BGT6</accession>
<dbReference type="EMBL" id="PJQD01000009">
    <property type="protein sequence ID" value="POY75981.1"/>
    <property type="molecule type" value="Genomic_DNA"/>
</dbReference>
<dbReference type="OrthoDB" id="506431at2759"/>
<protein>
    <recommendedName>
        <fullName evidence="3">Thioesterase domain-containing protein</fullName>
    </recommendedName>
</protein>
<dbReference type="PANTHER" id="PTHR47260">
    <property type="entry name" value="UPF0644 PROTEIN PB2B4.06"/>
    <property type="match status" value="1"/>
</dbReference>
<evidence type="ECO:0000259" key="3">
    <source>
        <dbReference type="Pfam" id="PF03061"/>
    </source>
</evidence>
<proteinExistence type="predicted"/>
<comment type="caution">
    <text evidence="4">The sequence shown here is derived from an EMBL/GenBank/DDBJ whole genome shotgun (WGS) entry which is preliminary data.</text>
</comment>
<feature type="region of interest" description="Disordered" evidence="1">
    <location>
        <begin position="162"/>
        <end position="191"/>
    </location>
</feature>
<dbReference type="InterPro" id="IPR052061">
    <property type="entry name" value="PTE-AB_protein"/>
</dbReference>
<reference evidence="4 5" key="1">
    <citation type="journal article" date="2018" name="Front. Microbiol.">
        <title>Prospects for Fungal Bioremediation of Acidic Radioactive Waste Sites: Characterization and Genome Sequence of Rhodotorula taiwanensis MD1149.</title>
        <authorList>
            <person name="Tkavc R."/>
            <person name="Matrosova V.Y."/>
            <person name="Grichenko O.E."/>
            <person name="Gostincar C."/>
            <person name="Volpe R.P."/>
            <person name="Klimenkova P."/>
            <person name="Gaidamakova E.K."/>
            <person name="Zhou C.E."/>
            <person name="Stewart B.J."/>
            <person name="Lyman M.G."/>
            <person name="Malfatti S.A."/>
            <person name="Rubinfeld B."/>
            <person name="Courtot M."/>
            <person name="Singh J."/>
            <person name="Dalgard C.L."/>
            <person name="Hamilton T."/>
            <person name="Frey K.G."/>
            <person name="Gunde-Cimerman N."/>
            <person name="Dugan L."/>
            <person name="Daly M.J."/>
        </authorList>
    </citation>
    <scope>NUCLEOTIDE SEQUENCE [LARGE SCALE GENOMIC DNA]</scope>
    <source>
        <strain evidence="4 5">MD1149</strain>
    </source>
</reference>
<organism evidence="4 5">
    <name type="scientific">Rhodotorula taiwanensis</name>
    <dbReference type="NCBI Taxonomy" id="741276"/>
    <lineage>
        <taxon>Eukaryota</taxon>
        <taxon>Fungi</taxon>
        <taxon>Dikarya</taxon>
        <taxon>Basidiomycota</taxon>
        <taxon>Pucciniomycotina</taxon>
        <taxon>Microbotryomycetes</taxon>
        <taxon>Sporidiobolales</taxon>
        <taxon>Sporidiobolaceae</taxon>
        <taxon>Rhodotorula</taxon>
    </lineage>
</organism>
<dbReference type="Proteomes" id="UP000237144">
    <property type="component" value="Unassembled WGS sequence"/>
</dbReference>
<dbReference type="PANTHER" id="PTHR47260:SF1">
    <property type="entry name" value="UPF0644 PROTEIN PB2B4.06"/>
    <property type="match status" value="1"/>
</dbReference>
<feature type="compositionally biased region" description="Low complexity" evidence="1">
    <location>
        <begin position="62"/>
        <end position="82"/>
    </location>
</feature>
<dbReference type="Pfam" id="PF03061">
    <property type="entry name" value="4HBT"/>
    <property type="match status" value="1"/>
</dbReference>
<dbReference type="CDD" id="cd03443">
    <property type="entry name" value="PaaI_thioesterase"/>
    <property type="match status" value="1"/>
</dbReference>
<evidence type="ECO:0000313" key="5">
    <source>
        <dbReference type="Proteomes" id="UP000237144"/>
    </source>
</evidence>
<dbReference type="AlphaFoldDB" id="A0A2S5BGT6"/>
<dbReference type="InterPro" id="IPR029069">
    <property type="entry name" value="HotDog_dom_sf"/>
</dbReference>
<keyword evidence="2" id="KW-0472">Membrane</keyword>
<dbReference type="SUPFAM" id="SSF54637">
    <property type="entry name" value="Thioesterase/thiol ester dehydrase-isomerase"/>
    <property type="match status" value="1"/>
</dbReference>
<evidence type="ECO:0000256" key="1">
    <source>
        <dbReference type="SAM" id="MobiDB-lite"/>
    </source>
</evidence>
<evidence type="ECO:0000313" key="4">
    <source>
        <dbReference type="EMBL" id="POY75981.1"/>
    </source>
</evidence>
<keyword evidence="2" id="KW-0812">Transmembrane</keyword>
<dbReference type="InterPro" id="IPR006683">
    <property type="entry name" value="Thioestr_dom"/>
</dbReference>
<gene>
    <name evidence="4" type="ORF">BMF94_1066</name>
</gene>